<dbReference type="Proteomes" id="UP000035268">
    <property type="component" value="Chromosome"/>
</dbReference>
<evidence type="ECO:0000313" key="4">
    <source>
        <dbReference type="Proteomes" id="UP000035268"/>
    </source>
</evidence>
<reference evidence="4" key="1">
    <citation type="submission" date="2015-02" db="EMBL/GenBank/DDBJ databases">
        <title>Description and complete genome sequence of the first cultured representative of the subdivision 5 of the Verrucomicrobia phylum.</title>
        <authorList>
            <person name="Spring S."/>
            <person name="Bunk B."/>
            <person name="Sproer C."/>
            <person name="Klenk H.-P."/>
        </authorList>
    </citation>
    <scope>NUCLEOTIDE SEQUENCE [LARGE SCALE GENOMIC DNA]</scope>
    <source>
        <strain evidence="4">L21-Fru-AB</strain>
    </source>
</reference>
<feature type="chain" id="PRO_5005183926" evidence="2">
    <location>
        <begin position="35"/>
        <end position="788"/>
    </location>
</feature>
<reference evidence="3 4" key="2">
    <citation type="journal article" date="2016" name="ISME J.">
        <title>Characterization of the first cultured representative of Verrucomicrobia subdivision 5 indicates the proposal of a novel phylum.</title>
        <authorList>
            <person name="Spring S."/>
            <person name="Bunk B."/>
            <person name="Sproer C."/>
            <person name="Schumann P."/>
            <person name="Rohde M."/>
            <person name="Tindall B.J."/>
            <person name="Klenk H.P."/>
        </authorList>
    </citation>
    <scope>NUCLEOTIDE SEQUENCE [LARGE SCALE GENOMIC DNA]</scope>
    <source>
        <strain evidence="3 4">L21-Fru-AB</strain>
    </source>
</reference>
<dbReference type="STRING" id="1307763.L21SP4_00083"/>
<feature type="repeat" description="TPR" evidence="1">
    <location>
        <begin position="512"/>
        <end position="545"/>
    </location>
</feature>
<dbReference type="InterPro" id="IPR011990">
    <property type="entry name" value="TPR-like_helical_dom_sf"/>
</dbReference>
<keyword evidence="1" id="KW-0802">TPR repeat</keyword>
<dbReference type="OrthoDB" id="9815501at2"/>
<proteinExistence type="predicted"/>
<evidence type="ECO:0000256" key="2">
    <source>
        <dbReference type="SAM" id="SignalP"/>
    </source>
</evidence>
<dbReference type="InterPro" id="IPR019734">
    <property type="entry name" value="TPR_rpt"/>
</dbReference>
<dbReference type="Gene3D" id="1.25.40.10">
    <property type="entry name" value="Tetratricopeptide repeat domain"/>
    <property type="match status" value="3"/>
</dbReference>
<keyword evidence="4" id="KW-1185">Reference proteome</keyword>
<accession>A0A0G3EF25</accession>
<evidence type="ECO:0000313" key="3">
    <source>
        <dbReference type="EMBL" id="AKJ63370.1"/>
    </source>
</evidence>
<organism evidence="3 4">
    <name type="scientific">Kiritimatiella glycovorans</name>
    <dbReference type="NCBI Taxonomy" id="1307763"/>
    <lineage>
        <taxon>Bacteria</taxon>
        <taxon>Pseudomonadati</taxon>
        <taxon>Kiritimatiellota</taxon>
        <taxon>Kiritimatiellia</taxon>
        <taxon>Kiritimatiellales</taxon>
        <taxon>Kiritimatiellaceae</taxon>
        <taxon>Kiritimatiella</taxon>
    </lineage>
</organism>
<sequence length="788" mass="85785" precursor="true">MKAAFHPSRSRYPLLLVRGACRAAWLLIALASPAAEETALLSAARERGARGDLQGAAEAYRRVVETASSRPALCRTARTELAEVLLDRAEALDTEDADALLEEARTLCRRVQLGGGDRWYARSLVTWARIMLLRDQTGEAVETLLQHRPLFRRLEAALDSSGASPERHPSAGAWTIQGRSHEKEAAVCRSTQETAERLCRALRAYLTACAGYPGSVWADEARRGAERVRGRLTAMGREVSVSLGAYTENLAEAAYARSDRAFLRESYDTADRHYEKALVRWPEAAEVPAALGNFAVCRVHKDRPNDARAAIRYLAERFGRRPETPRILLRTAVRCRKLGAFEPAIAACRQFAAEFPEHPQHPAALLTLGTLHHEAGSWPAAARVWGRLCRTHPDCDEAGHALRALAWESVRRRDHQASAEWLGVLARRATNDAERLRARLARGEARSAAGQHAAAAESFAAAGQLARRIGSPDAGKAALRQAAALVLADEKPEAVKVLLDAARDDRGTPEASTALRRAGCILLDSGEAGQALEVFDRLLASRPDSTAARRARVPALRAALETGSEETLRPMVEKLAGDAKNMEAAEGLEAARMLADHGRHECAVKLFRAVRTGTGDADRRAAALYGEGEALLEAGRFGAAAARLGELLAEYPRFHAYARARFLQGRACSASGDRAAAETAYLELLSRVRDAGWTVRASFHLAEVQSQPGERLASYQRVVLLGDPADPEQRPWIGRALLESARLMLELKRYDAAAGQARRYLEIGESPSDRETAASLLREAEAAVETAS</sequence>
<dbReference type="KEGG" id="vbl:L21SP4_00083"/>
<dbReference type="PROSITE" id="PS50005">
    <property type="entry name" value="TPR"/>
    <property type="match status" value="1"/>
</dbReference>
<dbReference type="RefSeq" id="WP_052880810.1">
    <property type="nucleotide sequence ID" value="NZ_CP010904.1"/>
</dbReference>
<dbReference type="AlphaFoldDB" id="A0A0G3EF25"/>
<dbReference type="Pfam" id="PF13432">
    <property type="entry name" value="TPR_16"/>
    <property type="match status" value="3"/>
</dbReference>
<feature type="signal peptide" evidence="2">
    <location>
        <begin position="1"/>
        <end position="34"/>
    </location>
</feature>
<keyword evidence="2" id="KW-0732">Signal</keyword>
<protein>
    <submittedName>
        <fullName evidence="3">Tol-pal system protein YbgF</fullName>
    </submittedName>
</protein>
<gene>
    <name evidence="3" type="ORF">L21SP4_00083</name>
</gene>
<name>A0A0G3EF25_9BACT</name>
<dbReference type="SUPFAM" id="SSF48452">
    <property type="entry name" value="TPR-like"/>
    <property type="match status" value="3"/>
</dbReference>
<evidence type="ECO:0000256" key="1">
    <source>
        <dbReference type="PROSITE-ProRule" id="PRU00339"/>
    </source>
</evidence>
<dbReference type="EMBL" id="CP010904">
    <property type="protein sequence ID" value="AKJ63370.1"/>
    <property type="molecule type" value="Genomic_DNA"/>
</dbReference>
<dbReference type="SMART" id="SM00028">
    <property type="entry name" value="TPR"/>
    <property type="match status" value="7"/>
</dbReference>